<evidence type="ECO:0000256" key="7">
    <source>
        <dbReference type="ARBA" id="ARBA00032230"/>
    </source>
</evidence>
<dbReference type="InterPro" id="IPR023230">
    <property type="entry name" value="Glyco_hydro_2_CS"/>
</dbReference>
<dbReference type="Gene3D" id="2.70.98.10">
    <property type="match status" value="1"/>
</dbReference>
<dbReference type="GO" id="GO:0030246">
    <property type="term" value="F:carbohydrate binding"/>
    <property type="evidence" value="ECO:0007669"/>
    <property type="project" value="InterPro"/>
</dbReference>
<dbReference type="PANTHER" id="PTHR46323:SF2">
    <property type="entry name" value="BETA-GALACTOSIDASE"/>
    <property type="match status" value="1"/>
</dbReference>
<dbReference type="GO" id="GO:0004565">
    <property type="term" value="F:beta-galactosidase activity"/>
    <property type="evidence" value="ECO:0007669"/>
    <property type="project" value="UniProtKB-EC"/>
</dbReference>
<gene>
    <name evidence="10" type="ordered locus">Xcel_0920</name>
</gene>
<dbReference type="PANTHER" id="PTHR46323">
    <property type="entry name" value="BETA-GALACTOSIDASE"/>
    <property type="match status" value="1"/>
</dbReference>
<evidence type="ECO:0000313" key="10">
    <source>
        <dbReference type="EMBL" id="ACZ29951.1"/>
    </source>
</evidence>
<dbReference type="EMBL" id="CP001821">
    <property type="protein sequence ID" value="ACZ29951.1"/>
    <property type="molecule type" value="Genomic_DNA"/>
</dbReference>
<dbReference type="RefSeq" id="WP_012877693.1">
    <property type="nucleotide sequence ID" value="NC_013530.1"/>
</dbReference>
<dbReference type="InterPro" id="IPR014718">
    <property type="entry name" value="GH-type_carb-bd"/>
</dbReference>
<comment type="catalytic activity">
    <reaction evidence="1 8">
        <text>Hydrolysis of terminal non-reducing beta-D-galactose residues in beta-D-galactosides.</text>
        <dbReference type="EC" id="3.2.1.23"/>
    </reaction>
</comment>
<dbReference type="SUPFAM" id="SSF49785">
    <property type="entry name" value="Galactose-binding domain-like"/>
    <property type="match status" value="1"/>
</dbReference>
<evidence type="ECO:0000256" key="2">
    <source>
        <dbReference type="ARBA" id="ARBA00007401"/>
    </source>
</evidence>
<accession>D1BYA8</accession>
<dbReference type="InterPro" id="IPR013783">
    <property type="entry name" value="Ig-like_fold"/>
</dbReference>
<dbReference type="CAZy" id="GH2">
    <property type="family name" value="Glycoside Hydrolase Family 2"/>
</dbReference>
<dbReference type="InterPro" id="IPR011013">
    <property type="entry name" value="Gal_mutarotase_sf_dom"/>
</dbReference>
<dbReference type="InterPro" id="IPR004199">
    <property type="entry name" value="B-gal_small/dom_5"/>
</dbReference>
<evidence type="ECO:0000256" key="3">
    <source>
        <dbReference type="ARBA" id="ARBA00012756"/>
    </source>
</evidence>
<dbReference type="InterPro" id="IPR006103">
    <property type="entry name" value="Glyco_hydro_2_cat"/>
</dbReference>
<dbReference type="PROSITE" id="PS00608">
    <property type="entry name" value="GLYCOSYL_HYDROL_F2_2"/>
    <property type="match status" value="1"/>
</dbReference>
<dbReference type="STRING" id="446471.Xcel_0920"/>
<dbReference type="Pfam" id="PF02837">
    <property type="entry name" value="Glyco_hydro_2_N"/>
    <property type="match status" value="1"/>
</dbReference>
<dbReference type="InterPro" id="IPR023232">
    <property type="entry name" value="Glyco_hydro_2_AS"/>
</dbReference>
<evidence type="ECO:0000256" key="4">
    <source>
        <dbReference type="ARBA" id="ARBA00013303"/>
    </source>
</evidence>
<dbReference type="HOGENOM" id="CLU_002346_0_2_11"/>
<organism evidence="10 11">
    <name type="scientific">Xylanimonas cellulosilytica (strain DSM 15894 / JCM 12276 / CECT 5975 / KCTC 9989 / LMG 20990 / NBRC 107835 / XIL07)</name>
    <dbReference type="NCBI Taxonomy" id="446471"/>
    <lineage>
        <taxon>Bacteria</taxon>
        <taxon>Bacillati</taxon>
        <taxon>Actinomycetota</taxon>
        <taxon>Actinomycetes</taxon>
        <taxon>Micrococcales</taxon>
        <taxon>Promicromonosporaceae</taxon>
        <taxon>Xylanimonas</taxon>
    </lineage>
</organism>
<dbReference type="Pfam" id="PF16353">
    <property type="entry name" value="LacZ_4"/>
    <property type="match status" value="1"/>
</dbReference>
<dbReference type="InterPro" id="IPR006101">
    <property type="entry name" value="Glyco_hydro_2"/>
</dbReference>
<dbReference type="eggNOG" id="COG3250">
    <property type="taxonomic scope" value="Bacteria"/>
</dbReference>
<comment type="similarity">
    <text evidence="2 8">Belongs to the glycosyl hydrolase 2 family.</text>
</comment>
<evidence type="ECO:0000256" key="5">
    <source>
        <dbReference type="ARBA" id="ARBA00022801"/>
    </source>
</evidence>
<protein>
    <recommendedName>
        <fullName evidence="4 8">Beta-galactosidase</fullName>
        <ecNumber evidence="3 8">3.2.1.23</ecNumber>
    </recommendedName>
    <alternativeName>
        <fullName evidence="7 8">Lactase</fullName>
    </alternativeName>
</protein>
<keyword evidence="5 8" id="KW-0378">Hydrolase</keyword>
<dbReference type="PROSITE" id="PS00719">
    <property type="entry name" value="GLYCOSYL_HYDROL_F2_1"/>
    <property type="match status" value="1"/>
</dbReference>
<dbReference type="KEGG" id="xce:Xcel_0920"/>
<dbReference type="Gene3D" id="2.60.40.10">
    <property type="entry name" value="Immunoglobulins"/>
    <property type="match status" value="2"/>
</dbReference>
<evidence type="ECO:0000313" key="11">
    <source>
        <dbReference type="Proteomes" id="UP000002255"/>
    </source>
</evidence>
<dbReference type="InterPro" id="IPR050347">
    <property type="entry name" value="Bact_Beta-galactosidase"/>
</dbReference>
<sequence length="1005" mass="111395">MTHPFDRLADPTFIAENRLPAHSDHRWFAPSDGGTSSFEQSLSGRWKLHYAKNLGGTLPEFWAADTSTWDDVPVPAHLQLLGYDRPQYTNVQYPWDGYEQVVPGEVPTAYNPVGSYVKDYELDRPLEPGERLAVTFHGAESAVAVWHNGTYVGYGTDGFTPSSFDLTPTVVPGTNRLAVQVVKFSGQSWIEDQDFYRFSGIFRDVVLERRPAVHLEDVRVTTTVADDLASAVVRVEPRLEGAGVVRATLDGVGPLVPREDGALAVVIDGPRLWSAEDPHLYPLRIEVLDDDGAVVEVVPQHVGIRRFGIEGGTLRINGRRVVFHGVNRHEFGLQGRVMTREQTEADLQLMKRANINAVRTSHYPNSSLFYELCDRYGLYVVDEMNVEAHGVWDEIVQGRRAVADAVPGDRPEWRGSLLARAEAMLERDKNHPSIVLWSCGNEAFGGTGFRDVADWFRAHDTRPVHYEGVHWDPRYPETSDVVSRMYAPAEEIEKYLASHREKPYILCEYAHAMGNSFGAVDKYTELAYREELFQGGFIWDFADQAVPLVDRHGRSFLGYGGDAGEAPHDGEFCGNGIVFADRTPTPKLAEVSRLYQPLHLDVSDDVVRVHNRNLFTDAGVYAGEVVVRREGVLVSTTPLALALAPGEAVTVPLGVKVPRAPGEYTIDVTFALRQATAWAPAGHVVASGQAVITPVVEPVETTRPPVVEPVETTPRPPRLVRGIHNVGVHGDHFTTLFSQVHGGLQSYRYGITRDGGHELLASVPKPSFWHAPTSNERGWGMPFEDGGWLLASRYARATGTPTVVEHPDSVSVGFTYELPTTPSSSCDVAYRVFGDGRVEVTQTLRPGDGLTDPPELGLLIETPADLTRLRWYGEGPHESYVDRRAAARLGVWSSDVREELTPYLRPQEAGNHTGVRWAEVTDARGRGLRVSAGEEPLELSALPWTPFEIENARHHTELPPVHRTVLRPALMRRGVGGDDSWGARTHPEYLLPHGELVFRFAFQGL</sequence>
<dbReference type="Pfam" id="PF00703">
    <property type="entry name" value="Glyco_hydro_2"/>
    <property type="match status" value="1"/>
</dbReference>
<dbReference type="GO" id="GO:0005990">
    <property type="term" value="P:lactose catabolic process"/>
    <property type="evidence" value="ECO:0007669"/>
    <property type="project" value="TreeGrafter"/>
</dbReference>
<keyword evidence="6 8" id="KW-0326">Glycosidase</keyword>
<dbReference type="EC" id="3.2.1.23" evidence="3 8"/>
<evidence type="ECO:0000256" key="1">
    <source>
        <dbReference type="ARBA" id="ARBA00001412"/>
    </source>
</evidence>
<dbReference type="InterPro" id="IPR008979">
    <property type="entry name" value="Galactose-bd-like_sf"/>
</dbReference>
<dbReference type="Pfam" id="PF02836">
    <property type="entry name" value="Glyco_hydro_2_C"/>
    <property type="match status" value="1"/>
</dbReference>
<dbReference type="SMART" id="SM01038">
    <property type="entry name" value="Bgal_small_N"/>
    <property type="match status" value="1"/>
</dbReference>
<proteinExistence type="inferred from homology"/>
<dbReference type="InterPro" id="IPR017853">
    <property type="entry name" value="GH"/>
</dbReference>
<dbReference type="Pfam" id="PF02929">
    <property type="entry name" value="Bgal_small_N"/>
    <property type="match status" value="1"/>
</dbReference>
<dbReference type="InterPro" id="IPR032312">
    <property type="entry name" value="LacZ_4"/>
</dbReference>
<dbReference type="GO" id="GO:0009341">
    <property type="term" value="C:beta-galactosidase complex"/>
    <property type="evidence" value="ECO:0007669"/>
    <property type="project" value="InterPro"/>
</dbReference>
<dbReference type="InterPro" id="IPR006104">
    <property type="entry name" value="Glyco_hydro_2_N"/>
</dbReference>
<keyword evidence="11" id="KW-1185">Reference proteome</keyword>
<evidence type="ECO:0000256" key="6">
    <source>
        <dbReference type="ARBA" id="ARBA00023295"/>
    </source>
</evidence>
<reference evidence="11" key="1">
    <citation type="submission" date="2009-11" db="EMBL/GenBank/DDBJ databases">
        <title>The complete chromosome of Xylanimonas cellulosilytica DSM 15894.</title>
        <authorList>
            <consortium name="US DOE Joint Genome Institute (JGI-PGF)"/>
            <person name="Lucas S."/>
            <person name="Copeland A."/>
            <person name="Lapidus A."/>
            <person name="Glavina del Rio T."/>
            <person name="Dalin E."/>
            <person name="Tice H."/>
            <person name="Bruce D."/>
            <person name="Goodwin L."/>
            <person name="Pitluck S."/>
            <person name="Kyrpides N."/>
            <person name="Mavromatis K."/>
            <person name="Ivanova N."/>
            <person name="Mikhailova N."/>
            <person name="Foster B."/>
            <person name="Clum A."/>
            <person name="Brettin T."/>
            <person name="Detter J.C."/>
            <person name="Han C."/>
            <person name="Larimer F."/>
            <person name="Land M."/>
            <person name="Hauser L."/>
            <person name="Markowitz V."/>
            <person name="Cheng J.F."/>
            <person name="Hugenholtz P."/>
            <person name="Woyke T."/>
            <person name="Wu D."/>
            <person name="Gehrich-Schroeter G."/>
            <person name="Schneider S."/>
            <person name="Pukall S.R."/>
            <person name="Klenk H.P."/>
            <person name="Eisen J.A."/>
        </authorList>
    </citation>
    <scope>NUCLEOTIDE SEQUENCE [LARGE SCALE GENOMIC DNA]</scope>
    <source>
        <strain evidence="11">DSM 15894 / CECT 5975 / LMG 20990 / XIL07</strain>
    </source>
</reference>
<dbReference type="InterPro" id="IPR006102">
    <property type="entry name" value="Ig-like_GH2"/>
</dbReference>
<dbReference type="SUPFAM" id="SSF51445">
    <property type="entry name" value="(Trans)glycosidases"/>
    <property type="match status" value="1"/>
</dbReference>
<dbReference type="SUPFAM" id="SSF49303">
    <property type="entry name" value="beta-Galactosidase/glucuronidase domain"/>
    <property type="match status" value="2"/>
</dbReference>
<dbReference type="Gene3D" id="3.20.20.80">
    <property type="entry name" value="Glycosidases"/>
    <property type="match status" value="1"/>
</dbReference>
<dbReference type="SUPFAM" id="SSF74650">
    <property type="entry name" value="Galactose mutarotase-like"/>
    <property type="match status" value="1"/>
</dbReference>
<feature type="domain" description="Beta galactosidase small chain/" evidence="9">
    <location>
        <begin position="727"/>
        <end position="1003"/>
    </location>
</feature>
<evidence type="ECO:0000259" key="9">
    <source>
        <dbReference type="SMART" id="SM01038"/>
    </source>
</evidence>
<dbReference type="AlphaFoldDB" id="D1BYA8"/>
<dbReference type="PRINTS" id="PR00132">
    <property type="entry name" value="GLHYDRLASE2"/>
</dbReference>
<reference evidence="10 11" key="2">
    <citation type="journal article" date="2010" name="Stand. Genomic Sci.">
        <title>Complete genome sequence of Xylanimonas cellulosilytica type strain (XIL07).</title>
        <authorList>
            <person name="Foster B."/>
            <person name="Pukall R."/>
            <person name="Abt B."/>
            <person name="Nolan M."/>
            <person name="Glavina Del Rio T."/>
            <person name="Chen F."/>
            <person name="Lucas S."/>
            <person name="Tice H."/>
            <person name="Pitluck S."/>
            <person name="Cheng J.-F."/>
            <person name="Chertkov O."/>
            <person name="Brettin T."/>
            <person name="Han C."/>
            <person name="Detter J.C."/>
            <person name="Bruce D."/>
            <person name="Goodwin L."/>
            <person name="Ivanova N."/>
            <person name="Mavromatis K."/>
            <person name="Pati A."/>
            <person name="Mikhailova N."/>
            <person name="Chen A."/>
            <person name="Palaniappan K."/>
            <person name="Land M."/>
            <person name="Hauser L."/>
            <person name="Chang Y.-J."/>
            <person name="Jeffries C.D."/>
            <person name="Chain P."/>
            <person name="Rohde M."/>
            <person name="Goeker M."/>
            <person name="Bristow J."/>
            <person name="Eisen J.A."/>
            <person name="Markowitz V."/>
            <person name="Hugenholtz P."/>
            <person name="Kyrpides N.C."/>
            <person name="Klenk H.-P."/>
            <person name="Lapidus A."/>
        </authorList>
    </citation>
    <scope>NUCLEOTIDE SEQUENCE [LARGE SCALE GENOMIC DNA]</scope>
    <source>
        <strain evidence="11">DSM 15894 / CECT 5975 / LMG 20990 / XIL07</strain>
    </source>
</reference>
<dbReference type="Gene3D" id="2.60.120.260">
    <property type="entry name" value="Galactose-binding domain-like"/>
    <property type="match status" value="1"/>
</dbReference>
<dbReference type="OrthoDB" id="9762066at2"/>
<evidence type="ECO:0000256" key="8">
    <source>
        <dbReference type="RuleBase" id="RU361154"/>
    </source>
</evidence>
<name>D1BYA8_XYLCX</name>
<dbReference type="Proteomes" id="UP000002255">
    <property type="component" value="Chromosome"/>
</dbReference>
<dbReference type="InterPro" id="IPR036156">
    <property type="entry name" value="Beta-gal/glucu_dom_sf"/>
</dbReference>